<dbReference type="InterPro" id="IPR035926">
    <property type="entry name" value="NusB-like_sf"/>
</dbReference>
<dbReference type="EMBL" id="LR215037">
    <property type="protein sequence ID" value="VEU75174.1"/>
    <property type="molecule type" value="Genomic_DNA"/>
</dbReference>
<dbReference type="GO" id="GO:0006355">
    <property type="term" value="P:regulation of DNA-templated transcription"/>
    <property type="evidence" value="ECO:0007669"/>
    <property type="project" value="InterPro"/>
</dbReference>
<evidence type="ECO:0000313" key="4">
    <source>
        <dbReference type="Proteomes" id="UP000290243"/>
    </source>
</evidence>
<dbReference type="GO" id="GO:0003723">
    <property type="term" value="F:RNA binding"/>
    <property type="evidence" value="ECO:0007669"/>
    <property type="project" value="UniProtKB-KW"/>
</dbReference>
<keyword evidence="4" id="KW-1185">Reference proteome</keyword>
<dbReference type="KEGG" id="mmau:NCTC10168_00088"/>
<dbReference type="Proteomes" id="UP000290243">
    <property type="component" value="Chromosome"/>
</dbReference>
<reference evidence="3 4" key="1">
    <citation type="submission" date="2019-01" db="EMBL/GenBank/DDBJ databases">
        <authorList>
            <consortium name="Pathogen Informatics"/>
        </authorList>
    </citation>
    <scope>NUCLEOTIDE SEQUENCE [LARGE SCALE GENOMIC DNA]</scope>
    <source>
        <strain evidence="3 4">NCTC10168</strain>
    </source>
</reference>
<feature type="domain" description="NusB/RsmB/TIM44" evidence="2">
    <location>
        <begin position="43"/>
        <end position="123"/>
    </location>
</feature>
<dbReference type="Gene3D" id="1.10.940.10">
    <property type="entry name" value="NusB-like"/>
    <property type="match status" value="1"/>
</dbReference>
<evidence type="ECO:0000256" key="1">
    <source>
        <dbReference type="ARBA" id="ARBA00022884"/>
    </source>
</evidence>
<gene>
    <name evidence="3" type="primary">nusB</name>
    <name evidence="3" type="ORF">NCTC10168_00088</name>
</gene>
<protein>
    <submittedName>
        <fullName evidence="3">Transcription termination factor</fullName>
    </submittedName>
</protein>
<dbReference type="Pfam" id="PF01029">
    <property type="entry name" value="NusB"/>
    <property type="match status" value="1"/>
</dbReference>
<evidence type="ECO:0000259" key="2">
    <source>
        <dbReference type="Pfam" id="PF01029"/>
    </source>
</evidence>
<keyword evidence="1" id="KW-0694">RNA-binding</keyword>
<dbReference type="AlphaFoldDB" id="A0A449B3J5"/>
<proteinExistence type="predicted"/>
<dbReference type="InterPro" id="IPR006027">
    <property type="entry name" value="NusB_RsmB_TIM44"/>
</dbReference>
<accession>A0A449B3J5</accession>
<organism evidence="3 4">
    <name type="scientific">Mycoplasmopsis maculosa</name>
    <dbReference type="NCBI Taxonomy" id="114885"/>
    <lineage>
        <taxon>Bacteria</taxon>
        <taxon>Bacillati</taxon>
        <taxon>Mycoplasmatota</taxon>
        <taxon>Mycoplasmoidales</taxon>
        <taxon>Metamycoplasmataceae</taxon>
        <taxon>Mycoplasmopsis</taxon>
    </lineage>
</organism>
<dbReference type="SUPFAM" id="SSF48013">
    <property type="entry name" value="NusB-like"/>
    <property type="match status" value="1"/>
</dbReference>
<name>A0A449B3J5_9BACT</name>
<evidence type="ECO:0000313" key="3">
    <source>
        <dbReference type="EMBL" id="VEU75174.1"/>
    </source>
</evidence>
<sequence>MRDFRIEIINAIYYFELIETKLDTKYIFENYSNLNNNQFLQIEKIAKNYAFLKTSISTFLREDWSWNRISPLIRAILINAANELFTIQPRIVINEAVEITKLYYGDDNNFYKMVNAILNNVYKLFVKGEKILSEKK</sequence>